<dbReference type="Pfam" id="PF01863">
    <property type="entry name" value="YgjP-like"/>
    <property type="match status" value="1"/>
</dbReference>
<evidence type="ECO:0000259" key="1">
    <source>
        <dbReference type="Pfam" id="PF01863"/>
    </source>
</evidence>
<evidence type="ECO:0000313" key="3">
    <source>
        <dbReference type="Proteomes" id="UP000256478"/>
    </source>
</evidence>
<reference evidence="2 3" key="1">
    <citation type="submission" date="2018-08" db="EMBL/GenBank/DDBJ databases">
        <title>Thalassotalea euphylliae genome.</title>
        <authorList>
            <person name="Summers S."/>
            <person name="Rice S.A."/>
            <person name="Freckelton M.L."/>
            <person name="Nedved B.T."/>
            <person name="Hadfield M.G."/>
        </authorList>
    </citation>
    <scope>NUCLEOTIDE SEQUENCE [LARGE SCALE GENOMIC DNA]</scope>
    <source>
        <strain evidence="2 3">H1</strain>
    </source>
</reference>
<evidence type="ECO:0000313" key="2">
    <source>
        <dbReference type="EMBL" id="REL25807.1"/>
    </source>
</evidence>
<protein>
    <submittedName>
        <fullName evidence="2">M48 family peptidase</fullName>
    </submittedName>
</protein>
<dbReference type="PANTHER" id="PTHR30399">
    <property type="entry name" value="UNCHARACTERIZED PROTEIN YGJP"/>
    <property type="match status" value="1"/>
</dbReference>
<gene>
    <name evidence="2" type="ORF">DXX93_04020</name>
</gene>
<sequence>MRNLHNTEKEVLAYTFIPSAKRKTIGLQVKQGEIIVRAPMFVDKAFVDHFVASKANWLQQKVAEQQASKGQAPRFQIVAGGQLLFLGEARHIEVHAGFTTAVELAEHSLAFKLTQRQLALSSPQLNQLLTKLFDDWLLTQAKHYLPQQLAHWSAETNLSPCDIQIKKYKARWGSCTSRGVLSLNSRLMMCPPEIIDYVIIHELCHLVHLNHSRQFWHLVSSYCPYMTQAKQWLKQHQREFHF</sequence>
<dbReference type="AlphaFoldDB" id="A0A3E0TN85"/>
<accession>A0A3E0TN85</accession>
<organism evidence="2 3">
    <name type="scientific">Thalassotalea euphylliae</name>
    <dbReference type="NCBI Taxonomy" id="1655234"/>
    <lineage>
        <taxon>Bacteria</taxon>
        <taxon>Pseudomonadati</taxon>
        <taxon>Pseudomonadota</taxon>
        <taxon>Gammaproteobacteria</taxon>
        <taxon>Alteromonadales</taxon>
        <taxon>Colwelliaceae</taxon>
        <taxon>Thalassotalea</taxon>
    </lineage>
</organism>
<dbReference type="InterPro" id="IPR002725">
    <property type="entry name" value="YgjP-like_metallopeptidase"/>
</dbReference>
<dbReference type="EMBL" id="QUOU01000001">
    <property type="protein sequence ID" value="REL25807.1"/>
    <property type="molecule type" value="Genomic_DNA"/>
</dbReference>
<feature type="domain" description="YgjP-like metallopeptidase" evidence="1">
    <location>
        <begin position="23"/>
        <end position="236"/>
    </location>
</feature>
<dbReference type="Gene3D" id="3.30.2010.10">
    <property type="entry name" value="Metalloproteases ('zincins'), catalytic domain"/>
    <property type="match status" value="1"/>
</dbReference>
<dbReference type="RefSeq" id="WP_116006933.1">
    <property type="nucleotide sequence ID" value="NZ_QUOU01000001.1"/>
</dbReference>
<dbReference type="InterPro" id="IPR053136">
    <property type="entry name" value="UTP_pyrophosphatase-like"/>
</dbReference>
<dbReference type="OrthoDB" id="9811177at2"/>
<comment type="caution">
    <text evidence="2">The sequence shown here is derived from an EMBL/GenBank/DDBJ whole genome shotgun (WGS) entry which is preliminary data.</text>
</comment>
<dbReference type="PANTHER" id="PTHR30399:SF1">
    <property type="entry name" value="UTP PYROPHOSPHATASE"/>
    <property type="match status" value="1"/>
</dbReference>
<dbReference type="CDD" id="cd07344">
    <property type="entry name" value="M48_yhfN_like"/>
    <property type="match status" value="1"/>
</dbReference>
<dbReference type="Proteomes" id="UP000256478">
    <property type="component" value="Unassembled WGS sequence"/>
</dbReference>
<name>A0A3E0TN85_9GAMM</name>
<proteinExistence type="predicted"/>